<protein>
    <submittedName>
        <fullName evidence="1">Uncharacterized protein</fullName>
    </submittedName>
</protein>
<evidence type="ECO:0000313" key="1">
    <source>
        <dbReference type="EMBL" id="KAF9642323.1"/>
    </source>
</evidence>
<keyword evidence="2" id="KW-1185">Reference proteome</keyword>
<proteinExistence type="predicted"/>
<organism evidence="1 2">
    <name type="scientific">Thelephora ganbajun</name>
    <name type="common">Ganba fungus</name>
    <dbReference type="NCBI Taxonomy" id="370292"/>
    <lineage>
        <taxon>Eukaryota</taxon>
        <taxon>Fungi</taxon>
        <taxon>Dikarya</taxon>
        <taxon>Basidiomycota</taxon>
        <taxon>Agaricomycotina</taxon>
        <taxon>Agaricomycetes</taxon>
        <taxon>Thelephorales</taxon>
        <taxon>Thelephoraceae</taxon>
        <taxon>Thelephora</taxon>
    </lineage>
</organism>
<reference evidence="1" key="1">
    <citation type="submission" date="2019-10" db="EMBL/GenBank/DDBJ databases">
        <authorList>
            <consortium name="DOE Joint Genome Institute"/>
            <person name="Kuo A."/>
            <person name="Miyauchi S."/>
            <person name="Kiss E."/>
            <person name="Drula E."/>
            <person name="Kohler A."/>
            <person name="Sanchez-Garcia M."/>
            <person name="Andreopoulos B."/>
            <person name="Barry K.W."/>
            <person name="Bonito G."/>
            <person name="Buee M."/>
            <person name="Carver A."/>
            <person name="Chen C."/>
            <person name="Cichocki N."/>
            <person name="Clum A."/>
            <person name="Culley D."/>
            <person name="Crous P.W."/>
            <person name="Fauchery L."/>
            <person name="Girlanda M."/>
            <person name="Hayes R."/>
            <person name="Keri Z."/>
            <person name="Labutti K."/>
            <person name="Lipzen A."/>
            <person name="Lombard V."/>
            <person name="Magnuson J."/>
            <person name="Maillard F."/>
            <person name="Morin E."/>
            <person name="Murat C."/>
            <person name="Nolan M."/>
            <person name="Ohm R."/>
            <person name="Pangilinan J."/>
            <person name="Pereira M."/>
            <person name="Perotto S."/>
            <person name="Peter M."/>
            <person name="Riley R."/>
            <person name="Sitrit Y."/>
            <person name="Stielow B."/>
            <person name="Szollosi G."/>
            <person name="Zifcakova L."/>
            <person name="Stursova M."/>
            <person name="Spatafora J.W."/>
            <person name="Tedersoo L."/>
            <person name="Vaario L.-M."/>
            <person name="Yamada A."/>
            <person name="Yan M."/>
            <person name="Wang P."/>
            <person name="Xu J."/>
            <person name="Bruns T."/>
            <person name="Baldrian P."/>
            <person name="Vilgalys R."/>
            <person name="Henrissat B."/>
            <person name="Grigoriev I.V."/>
            <person name="Hibbett D."/>
            <person name="Nagy L.G."/>
            <person name="Martin F.M."/>
        </authorList>
    </citation>
    <scope>NUCLEOTIDE SEQUENCE</scope>
    <source>
        <strain evidence="1">P2</strain>
    </source>
</reference>
<reference evidence="1" key="2">
    <citation type="journal article" date="2020" name="Nat. Commun.">
        <title>Large-scale genome sequencing of mycorrhizal fungi provides insights into the early evolution of symbiotic traits.</title>
        <authorList>
            <person name="Miyauchi S."/>
            <person name="Kiss E."/>
            <person name="Kuo A."/>
            <person name="Drula E."/>
            <person name="Kohler A."/>
            <person name="Sanchez-Garcia M."/>
            <person name="Morin E."/>
            <person name="Andreopoulos B."/>
            <person name="Barry K.W."/>
            <person name="Bonito G."/>
            <person name="Buee M."/>
            <person name="Carver A."/>
            <person name="Chen C."/>
            <person name="Cichocki N."/>
            <person name="Clum A."/>
            <person name="Culley D."/>
            <person name="Crous P.W."/>
            <person name="Fauchery L."/>
            <person name="Girlanda M."/>
            <person name="Hayes R.D."/>
            <person name="Keri Z."/>
            <person name="LaButti K."/>
            <person name="Lipzen A."/>
            <person name="Lombard V."/>
            <person name="Magnuson J."/>
            <person name="Maillard F."/>
            <person name="Murat C."/>
            <person name="Nolan M."/>
            <person name="Ohm R.A."/>
            <person name="Pangilinan J."/>
            <person name="Pereira M.F."/>
            <person name="Perotto S."/>
            <person name="Peter M."/>
            <person name="Pfister S."/>
            <person name="Riley R."/>
            <person name="Sitrit Y."/>
            <person name="Stielow J.B."/>
            <person name="Szollosi G."/>
            <person name="Zifcakova L."/>
            <person name="Stursova M."/>
            <person name="Spatafora J.W."/>
            <person name="Tedersoo L."/>
            <person name="Vaario L.M."/>
            <person name="Yamada A."/>
            <person name="Yan M."/>
            <person name="Wang P."/>
            <person name="Xu J."/>
            <person name="Bruns T."/>
            <person name="Baldrian P."/>
            <person name="Vilgalys R."/>
            <person name="Dunand C."/>
            <person name="Henrissat B."/>
            <person name="Grigoriev I.V."/>
            <person name="Hibbett D."/>
            <person name="Nagy L.G."/>
            <person name="Martin F.M."/>
        </authorList>
    </citation>
    <scope>NUCLEOTIDE SEQUENCE</scope>
    <source>
        <strain evidence="1">P2</strain>
    </source>
</reference>
<gene>
    <name evidence="1" type="ORF">BDM02DRAFT_3193493</name>
</gene>
<dbReference type="EMBL" id="MU118538">
    <property type="protein sequence ID" value="KAF9642323.1"/>
    <property type="molecule type" value="Genomic_DNA"/>
</dbReference>
<evidence type="ECO:0000313" key="2">
    <source>
        <dbReference type="Proteomes" id="UP000886501"/>
    </source>
</evidence>
<accession>A0ACB6YZ15</accession>
<comment type="caution">
    <text evidence="1">The sequence shown here is derived from an EMBL/GenBank/DDBJ whole genome shotgun (WGS) entry which is preliminary data.</text>
</comment>
<dbReference type="Proteomes" id="UP000886501">
    <property type="component" value="Unassembled WGS sequence"/>
</dbReference>
<sequence>MSSFKSNVARGAMAPLGSDLSLTDLLTIGLVDWEGANSEDEHPFDSMRFAATVTERLLSCLEVMEGQVTSLMNALQLQASGLDMAVNVQVED</sequence>
<feature type="non-terminal residue" evidence="1">
    <location>
        <position position="92"/>
    </location>
</feature>
<name>A0ACB6YZ15_THEGA</name>